<evidence type="ECO:0000256" key="2">
    <source>
        <dbReference type="ARBA" id="ARBA00022801"/>
    </source>
</evidence>
<dbReference type="GO" id="GO:0000725">
    <property type="term" value="P:recombinational repair"/>
    <property type="evidence" value="ECO:0007669"/>
    <property type="project" value="TreeGrafter"/>
</dbReference>
<sequence length="410" mass="46866">MTQKFDITTARPVKGVHRIEANAGTGKTYTLEHLFKDWKPQEILMLTFSRRAVADLQRRISDRCLKEADTRSGTRSLRRPFEIYTFHGFFYRLLQLFPFASHINTGGEMITRPSLVTRPLAGMIMRDFCYESPDMTSFVMENYGSRVTNDYGAAGFLSKLYSMKHAHGAEAASEKEPDTALKQLIQGVSAHADAVRTVYKTLAEEAAVLTAFLADKNNINGKFFKAPSLAKVERTLSRMAAESSIFALYDTMNEQFPPEWVDKNIKVPFPFRFFNELQVLHPEHTRLKKQFMGVLSSYVSRHMADCAGDHITYDIIQKEGIALAVQEPARSYLKKTYRAVLIDEFQDTDSQQQRFLKELFYDGQHYTYLVGDAKQSIYSFRGANVQSAAGREDQIIRYSLSDNYRSGAFW</sequence>
<comment type="caution">
    <text evidence="7">The sequence shown here is derived from an EMBL/GenBank/DDBJ whole genome shotgun (WGS) entry which is preliminary data.</text>
</comment>
<keyword evidence="3 5" id="KW-0347">Helicase</keyword>
<evidence type="ECO:0000256" key="5">
    <source>
        <dbReference type="PROSITE-ProRule" id="PRU00560"/>
    </source>
</evidence>
<reference evidence="7" key="2">
    <citation type="journal article" date="2021" name="Genome Biol. Evol.">
        <title>Developing a high-quality reference genome for a parasitic bivalve with doubly uniparental inheritance (Bivalvia: Unionida).</title>
        <authorList>
            <person name="Smith C.H."/>
        </authorList>
    </citation>
    <scope>NUCLEOTIDE SEQUENCE</scope>
    <source>
        <strain evidence="7">CHS0354</strain>
        <tissue evidence="7">Mantle</tissue>
    </source>
</reference>
<feature type="binding site" evidence="5">
    <location>
        <begin position="21"/>
        <end position="28"/>
    </location>
    <ligand>
        <name>ATP</name>
        <dbReference type="ChEBI" id="CHEBI:30616"/>
    </ligand>
</feature>
<protein>
    <recommendedName>
        <fullName evidence="6">UvrD-like helicase ATP-binding domain-containing protein</fullName>
    </recommendedName>
</protein>
<dbReference type="GO" id="GO:0003677">
    <property type="term" value="F:DNA binding"/>
    <property type="evidence" value="ECO:0007669"/>
    <property type="project" value="InterPro"/>
</dbReference>
<dbReference type="PANTHER" id="PTHR11070">
    <property type="entry name" value="UVRD / RECB / PCRA DNA HELICASE FAMILY MEMBER"/>
    <property type="match status" value="1"/>
</dbReference>
<keyword evidence="8" id="KW-1185">Reference proteome</keyword>
<gene>
    <name evidence="7" type="ORF">CHS0354_018402</name>
</gene>
<keyword evidence="4 5" id="KW-0067">ATP-binding</keyword>
<dbReference type="SUPFAM" id="SSF52540">
    <property type="entry name" value="P-loop containing nucleoside triphosphate hydrolases"/>
    <property type="match status" value="1"/>
</dbReference>
<evidence type="ECO:0000313" key="7">
    <source>
        <dbReference type="EMBL" id="KAK3606808.1"/>
    </source>
</evidence>
<dbReference type="GO" id="GO:0043138">
    <property type="term" value="F:3'-5' DNA helicase activity"/>
    <property type="evidence" value="ECO:0007669"/>
    <property type="project" value="TreeGrafter"/>
</dbReference>
<dbReference type="InterPro" id="IPR014016">
    <property type="entry name" value="UvrD-like_ATP-bd"/>
</dbReference>
<name>A0AAE0W996_9BIVA</name>
<accession>A0AAE0W996</accession>
<dbReference type="Gene3D" id="3.40.50.300">
    <property type="entry name" value="P-loop containing nucleotide triphosphate hydrolases"/>
    <property type="match status" value="2"/>
</dbReference>
<dbReference type="Gene3D" id="1.10.3170.10">
    <property type="entry name" value="Recbcd, chain B, domain 2"/>
    <property type="match status" value="1"/>
</dbReference>
<organism evidence="7 8">
    <name type="scientific">Potamilus streckersoni</name>
    <dbReference type="NCBI Taxonomy" id="2493646"/>
    <lineage>
        <taxon>Eukaryota</taxon>
        <taxon>Metazoa</taxon>
        <taxon>Spiralia</taxon>
        <taxon>Lophotrochozoa</taxon>
        <taxon>Mollusca</taxon>
        <taxon>Bivalvia</taxon>
        <taxon>Autobranchia</taxon>
        <taxon>Heteroconchia</taxon>
        <taxon>Palaeoheterodonta</taxon>
        <taxon>Unionida</taxon>
        <taxon>Unionoidea</taxon>
        <taxon>Unionidae</taxon>
        <taxon>Ambleminae</taxon>
        <taxon>Lampsilini</taxon>
        <taxon>Potamilus</taxon>
    </lineage>
</organism>
<keyword evidence="2 5" id="KW-0378">Hydrolase</keyword>
<evidence type="ECO:0000259" key="6">
    <source>
        <dbReference type="PROSITE" id="PS51198"/>
    </source>
</evidence>
<dbReference type="PANTHER" id="PTHR11070:SF2">
    <property type="entry name" value="ATP-DEPENDENT DNA HELICASE SRS2"/>
    <property type="match status" value="1"/>
</dbReference>
<dbReference type="Pfam" id="PF00580">
    <property type="entry name" value="UvrD-helicase"/>
    <property type="match status" value="1"/>
</dbReference>
<dbReference type="InterPro" id="IPR000212">
    <property type="entry name" value="DNA_helicase_UvrD/REP"/>
</dbReference>
<feature type="domain" description="UvrD-like helicase ATP-binding" evidence="6">
    <location>
        <begin position="1"/>
        <end position="407"/>
    </location>
</feature>
<evidence type="ECO:0000256" key="4">
    <source>
        <dbReference type="ARBA" id="ARBA00022840"/>
    </source>
</evidence>
<reference evidence="7" key="3">
    <citation type="submission" date="2023-05" db="EMBL/GenBank/DDBJ databases">
        <authorList>
            <person name="Smith C.H."/>
        </authorList>
    </citation>
    <scope>NUCLEOTIDE SEQUENCE</scope>
    <source>
        <strain evidence="7">CHS0354</strain>
        <tissue evidence="7">Mantle</tissue>
    </source>
</reference>
<dbReference type="GO" id="GO:0005524">
    <property type="term" value="F:ATP binding"/>
    <property type="evidence" value="ECO:0007669"/>
    <property type="project" value="UniProtKB-UniRule"/>
</dbReference>
<proteinExistence type="predicted"/>
<evidence type="ECO:0000313" key="8">
    <source>
        <dbReference type="Proteomes" id="UP001195483"/>
    </source>
</evidence>
<dbReference type="EMBL" id="JAEAOA010001141">
    <property type="protein sequence ID" value="KAK3606808.1"/>
    <property type="molecule type" value="Genomic_DNA"/>
</dbReference>
<dbReference type="PROSITE" id="PS51198">
    <property type="entry name" value="UVRD_HELICASE_ATP_BIND"/>
    <property type="match status" value="1"/>
</dbReference>
<dbReference type="GO" id="GO:0016787">
    <property type="term" value="F:hydrolase activity"/>
    <property type="evidence" value="ECO:0007669"/>
    <property type="project" value="UniProtKB-UniRule"/>
</dbReference>
<dbReference type="InterPro" id="IPR027417">
    <property type="entry name" value="P-loop_NTPase"/>
</dbReference>
<dbReference type="Proteomes" id="UP001195483">
    <property type="component" value="Unassembled WGS sequence"/>
</dbReference>
<keyword evidence="1 5" id="KW-0547">Nucleotide-binding</keyword>
<evidence type="ECO:0000256" key="3">
    <source>
        <dbReference type="ARBA" id="ARBA00022806"/>
    </source>
</evidence>
<evidence type="ECO:0000256" key="1">
    <source>
        <dbReference type="ARBA" id="ARBA00022741"/>
    </source>
</evidence>
<reference evidence="7" key="1">
    <citation type="journal article" date="2021" name="Genome Biol. Evol.">
        <title>A High-Quality Reference Genome for a Parasitic Bivalve with Doubly Uniparental Inheritance (Bivalvia: Unionida).</title>
        <authorList>
            <person name="Smith C.H."/>
        </authorList>
    </citation>
    <scope>NUCLEOTIDE SEQUENCE</scope>
    <source>
        <strain evidence="7">CHS0354</strain>
    </source>
</reference>
<dbReference type="AlphaFoldDB" id="A0AAE0W996"/>